<dbReference type="EMBL" id="KZ851878">
    <property type="protein sequence ID" value="RDK36606.1"/>
    <property type="molecule type" value="Genomic_DNA"/>
</dbReference>
<keyword evidence="2" id="KW-1185">Reference proteome</keyword>
<evidence type="ECO:0000313" key="1">
    <source>
        <dbReference type="EMBL" id="RDK36606.1"/>
    </source>
</evidence>
<gene>
    <name evidence="1" type="ORF">M752DRAFT_243119</name>
</gene>
<name>A0A370P412_ASPPH</name>
<proteinExistence type="predicted"/>
<organism evidence="1 2">
    <name type="scientific">Aspergillus phoenicis ATCC 13157</name>
    <dbReference type="NCBI Taxonomy" id="1353007"/>
    <lineage>
        <taxon>Eukaryota</taxon>
        <taxon>Fungi</taxon>
        <taxon>Dikarya</taxon>
        <taxon>Ascomycota</taxon>
        <taxon>Pezizomycotina</taxon>
        <taxon>Eurotiomycetes</taxon>
        <taxon>Eurotiomycetidae</taxon>
        <taxon>Eurotiales</taxon>
        <taxon>Aspergillaceae</taxon>
        <taxon>Aspergillus</taxon>
    </lineage>
</organism>
<evidence type="ECO:0000313" key="2">
    <source>
        <dbReference type="Proteomes" id="UP000254937"/>
    </source>
</evidence>
<sequence length="267" mass="29683">MTFYFLPPTNQSEYCTATTVYDPMPHLPIVQCDASITTQNIRKRKRETVLADISPALSNRLSSSAIHDTNPQFCLDNTGCLGDSTGVFTRQRCLHRKRRVFQQPPANHKPPFTDGISQMPLSDSSQNTCISGACSPPVSPKTICPIPYQQPQTLCASASCLRPCHICHRRPTTREYVDAYADCDLCGGRSCYICLRHCDSVDCSGFLRTPTSGLQERPDDDEWQTERARKVCSACAVEGVTESGKEVIRCLECVRGLQSQWQALPLD</sequence>
<dbReference type="AlphaFoldDB" id="A0A370P412"/>
<accession>A0A370P412</accession>
<reference evidence="1 2" key="1">
    <citation type="submission" date="2018-07" db="EMBL/GenBank/DDBJ databases">
        <title>Section-level genome sequencing of Aspergillus section Nigri to investigate inter- and intra-species variation.</title>
        <authorList>
            <consortium name="DOE Joint Genome Institute"/>
            <person name="Vesth T.C."/>
            <person name="Nybo J.L."/>
            <person name="Theobald S."/>
            <person name="Frisvad J.C."/>
            <person name="Larsen T.O."/>
            <person name="Nielsen K.F."/>
            <person name="Hoof J.B."/>
            <person name="Brandl J."/>
            <person name="Salamov A."/>
            <person name="Riley R."/>
            <person name="Gladden J.M."/>
            <person name="Phatale P."/>
            <person name="Nielsen M.T."/>
            <person name="Lyhne E.K."/>
            <person name="Kogle M.E."/>
            <person name="Strasser K."/>
            <person name="McDonnell E."/>
            <person name="Barry K."/>
            <person name="Clum A."/>
            <person name="Chen C."/>
            <person name="Nolan M."/>
            <person name="Sandor L."/>
            <person name="Kuo A."/>
            <person name="Lipzen A."/>
            <person name="Hainaut M."/>
            <person name="Drula E."/>
            <person name="Tsang A."/>
            <person name="Magnuson J.K."/>
            <person name="Henrissat B."/>
            <person name="Wiebenga A."/>
            <person name="Simmons B.A."/>
            <person name="Makela M.R."/>
            <person name="De vries R.P."/>
            <person name="Grigoriev I.V."/>
            <person name="Mortensen U.H."/>
            <person name="Baker S.E."/>
            <person name="Andersen M.R."/>
        </authorList>
    </citation>
    <scope>NUCLEOTIDE SEQUENCE [LARGE SCALE GENOMIC DNA]</scope>
    <source>
        <strain evidence="1 2">ATCC 13157</strain>
    </source>
</reference>
<dbReference type="Proteomes" id="UP000254937">
    <property type="component" value="Unassembled WGS sequence"/>
</dbReference>
<protein>
    <submittedName>
        <fullName evidence="1">Uncharacterized protein</fullName>
    </submittedName>
</protein>